<evidence type="ECO:0000259" key="4">
    <source>
        <dbReference type="Pfam" id="PF07635"/>
    </source>
</evidence>
<evidence type="ECO:0000313" key="5">
    <source>
        <dbReference type="EMBL" id="TWT93303.1"/>
    </source>
</evidence>
<dbReference type="Pfam" id="PF07635">
    <property type="entry name" value="PSCyt1"/>
    <property type="match status" value="1"/>
</dbReference>
<dbReference type="SUPFAM" id="SSF49899">
    <property type="entry name" value="Concanavalin A-like lectins/glucanases"/>
    <property type="match status" value="1"/>
</dbReference>
<dbReference type="InterPro" id="IPR022655">
    <property type="entry name" value="DUF1553"/>
</dbReference>
<gene>
    <name evidence="5" type="ORF">Pla52n_59630</name>
</gene>
<dbReference type="Pfam" id="PF07583">
    <property type="entry name" value="PSCyt2"/>
    <property type="match status" value="1"/>
</dbReference>
<name>A0A5C6A4J3_9BACT</name>
<feature type="domain" description="DUF1553" evidence="3">
    <location>
        <begin position="802"/>
        <end position="1035"/>
    </location>
</feature>
<dbReference type="InterPro" id="IPR011444">
    <property type="entry name" value="DUF1549"/>
</dbReference>
<comment type="caution">
    <text evidence="5">The sequence shown here is derived from an EMBL/GenBank/DDBJ whole genome shotgun (WGS) entry which is preliminary data.</text>
</comment>
<evidence type="ECO:0000313" key="6">
    <source>
        <dbReference type="Proteomes" id="UP000320176"/>
    </source>
</evidence>
<proteinExistence type="predicted"/>
<dbReference type="InterPro" id="IPR013320">
    <property type="entry name" value="ConA-like_dom_sf"/>
</dbReference>
<protein>
    <submittedName>
        <fullName evidence="5">Planctomycete cytochrome C</fullName>
    </submittedName>
</protein>
<feature type="chain" id="PRO_5022904551" evidence="1">
    <location>
        <begin position="20"/>
        <end position="1366"/>
    </location>
</feature>
<dbReference type="InterPro" id="IPR011429">
    <property type="entry name" value="Cyt_c_Planctomycete-type"/>
</dbReference>
<dbReference type="Gene3D" id="2.60.120.200">
    <property type="match status" value="1"/>
</dbReference>
<dbReference type="Pfam" id="PF07587">
    <property type="entry name" value="PSD1"/>
    <property type="match status" value="1"/>
</dbReference>
<accession>A0A5C6A4J3</accession>
<keyword evidence="6" id="KW-1185">Reference proteome</keyword>
<dbReference type="PANTHER" id="PTHR35889">
    <property type="entry name" value="CYCLOINULO-OLIGOSACCHARIDE FRUCTANOTRANSFERASE-RELATED"/>
    <property type="match status" value="1"/>
</dbReference>
<organism evidence="5 6">
    <name type="scientific">Stieleria varia</name>
    <dbReference type="NCBI Taxonomy" id="2528005"/>
    <lineage>
        <taxon>Bacteria</taxon>
        <taxon>Pseudomonadati</taxon>
        <taxon>Planctomycetota</taxon>
        <taxon>Planctomycetia</taxon>
        <taxon>Pirellulales</taxon>
        <taxon>Pirellulaceae</taxon>
        <taxon>Stieleria</taxon>
    </lineage>
</organism>
<reference evidence="5 6" key="1">
    <citation type="submission" date="2019-02" db="EMBL/GenBank/DDBJ databases">
        <title>Deep-cultivation of Planctomycetes and their phenomic and genomic characterization uncovers novel biology.</title>
        <authorList>
            <person name="Wiegand S."/>
            <person name="Jogler M."/>
            <person name="Boedeker C."/>
            <person name="Pinto D."/>
            <person name="Vollmers J."/>
            <person name="Rivas-Marin E."/>
            <person name="Kohn T."/>
            <person name="Peeters S.H."/>
            <person name="Heuer A."/>
            <person name="Rast P."/>
            <person name="Oberbeckmann S."/>
            <person name="Bunk B."/>
            <person name="Jeske O."/>
            <person name="Meyerdierks A."/>
            <person name="Storesund J.E."/>
            <person name="Kallscheuer N."/>
            <person name="Luecker S."/>
            <person name="Lage O.M."/>
            <person name="Pohl T."/>
            <person name="Merkel B.J."/>
            <person name="Hornburger P."/>
            <person name="Mueller R.-W."/>
            <person name="Bruemmer F."/>
            <person name="Labrenz M."/>
            <person name="Spormann A.M."/>
            <person name="Op Den Camp H."/>
            <person name="Overmann J."/>
            <person name="Amann R."/>
            <person name="Jetten M.S.M."/>
            <person name="Mascher T."/>
            <person name="Medema M.H."/>
            <person name="Devos D.P."/>
            <person name="Kaster A.-K."/>
            <person name="Ovreas L."/>
            <person name="Rohde M."/>
            <person name="Galperin M.Y."/>
            <person name="Jogler C."/>
        </authorList>
    </citation>
    <scope>NUCLEOTIDE SEQUENCE [LARGE SCALE GENOMIC DNA]</scope>
    <source>
        <strain evidence="5 6">Pla52n</strain>
    </source>
</reference>
<evidence type="ECO:0000259" key="3">
    <source>
        <dbReference type="Pfam" id="PF07587"/>
    </source>
</evidence>
<dbReference type="Proteomes" id="UP000320176">
    <property type="component" value="Unassembled WGS sequence"/>
</dbReference>
<evidence type="ECO:0000256" key="1">
    <source>
        <dbReference type="SAM" id="SignalP"/>
    </source>
</evidence>
<sequence precursor="true">MPRVFAFFVITAVCLIAVAHEKSFSQETDAEAPQKLEFFEAKIRPVLIEQCYECHNSHETAEADLALDHRAPMLEPRDDGRLVVPGHPEQSRLLAIINHKVAGLEMPEGRPKLSESVLADFKKWIGDGAYDPRSTAPTHSELTAATSWDAVFQRRKQHWCWQPIRDVRPPAIEIDVVDVPLRRSPYAIDRFVAAKQREAGVTCADRADETTLVRRLYYTLIGLPPTPQQARQWTMRLREDHENGFGELVDELLASPHFGERWARHWMDWIRYAESHGSEGDPAIDGAWRYRDYLIRAFNADVPFDQLLREHIAGDLLTQPRINHEMQINESVIGTSHWRMVFHGFAPTDALEEKVRFTDDQVNSFSKAFLGLTVSCARCHDHKFDAISQADYYALYGILAGARPARHTIDDPQRDIAARNAIAELKNEIRRSIAEEWLSQTDTLKQRLEDLAKGDPPATQDVSAFLSPLIQAAKRQRESKDVSQAWYAAIKGIGGSNDSDAETTGHHLWDFADNTDYQQWHAAGNGLPVRSGSAGQFAIDTQVGRVLKGIYPAGVISNDVSSRDAARLSSPDIELKPSMKVWLQTIGEGESSSRYVVQDYPRNGTVYPVQNLAETWKWQSFDVGYWSGDKIHLELTTARDAPLLVKGTERSWFGIRKAMVLPADQSPPNDSAEILQPLLTGQTDPHSLDDVLAIYQAAITRAIRSWRDGKVDDSQALMLDVCLRAGLIANDLGRLPNTASLIDQYRRLESTLPSQIRVPGIEDVVERQQPLYIRGDHKHAAEVVPARFLSAVDAAPYDPATRRLQLADDMLRDDNPLTRRVIVNRLWHHLFGVGIVPTPDNFGELGVLPTHPELLDWLAGELSRNGGSMKSMIRSMVTSETWQLSSTVPSGLDETDPENTLLTHARIRRLDAEAIRDGMLAVSGTLDDRLFGDPVPGDQPRRSVYVRVIRNQLDPFLRVFDFPEPFATVGRRNATNVPAQSLTMLNNEFVSRLAGQWGARIETLPDDSQRLHELFWTAFGRRPTETEAELARAYLSDVAQQRQADQQALAATQQQLTQLQQQIDDIKRPIREQLAESLQQNEDAASSLDESHLIGRWDFRSGINDQRGTADAKLIGDASLSDEGLVVGPREGKMRHAVTEPIDRTIGEKTLMATVRLDDLNQSGGGVLSVQTRDGAVFDSIVFGEQQPGRWMSGSDHFRRTQPFRVPVETEASQRPVQLAIVYHADGRITAYRDGQVYGTKYRSDGPIRYPKNEWVISFGVRHLPANPGRMLRGTIQSAMIFDNALDSDQIEQWFHQTGRIVTDAMVLEKLAPSDRQSVLQTQRRIDQLSGKLDQLKLRLGRAGSQSDWAELARSMFLMKEFIYLR</sequence>
<dbReference type="EMBL" id="SJPN01000009">
    <property type="protein sequence ID" value="TWT93303.1"/>
    <property type="molecule type" value="Genomic_DNA"/>
</dbReference>
<feature type="signal peptide" evidence="1">
    <location>
        <begin position="1"/>
        <end position="19"/>
    </location>
</feature>
<feature type="domain" description="Cytochrome C Planctomycete-type" evidence="4">
    <location>
        <begin position="51"/>
        <end position="107"/>
    </location>
</feature>
<evidence type="ECO:0000259" key="2">
    <source>
        <dbReference type="Pfam" id="PF07583"/>
    </source>
</evidence>
<keyword evidence="1" id="KW-0732">Signal</keyword>
<dbReference type="PANTHER" id="PTHR35889:SF3">
    <property type="entry name" value="F-BOX DOMAIN-CONTAINING PROTEIN"/>
    <property type="match status" value="1"/>
</dbReference>
<feature type="domain" description="DUF1549" evidence="2">
    <location>
        <begin position="188"/>
        <end position="401"/>
    </location>
</feature>
<dbReference type="RefSeq" id="WP_197455017.1">
    <property type="nucleotide sequence ID" value="NZ_CP151726.1"/>
</dbReference>